<evidence type="ECO:0000256" key="5">
    <source>
        <dbReference type="ARBA" id="ARBA00022801"/>
    </source>
</evidence>
<keyword evidence="3" id="KW-0540">Nuclease</keyword>
<keyword evidence="5" id="KW-0378">Hydrolase</keyword>
<dbReference type="EMBL" id="LBTI01000072">
    <property type="protein sequence ID" value="KKQ35725.1"/>
    <property type="molecule type" value="Genomic_DNA"/>
</dbReference>
<evidence type="ECO:0000313" key="8">
    <source>
        <dbReference type="EMBL" id="KKQ35725.1"/>
    </source>
</evidence>
<proteinExistence type="inferred from homology"/>
<dbReference type="STRING" id="1618545.US53_C0072G0009"/>
<dbReference type="Gene3D" id="3.30.920.30">
    <property type="entry name" value="Hypothetical protein"/>
    <property type="match status" value="1"/>
</dbReference>
<dbReference type="GO" id="GO:0016787">
    <property type="term" value="F:hydrolase activity"/>
    <property type="evidence" value="ECO:0007669"/>
    <property type="project" value="UniProtKB-KW"/>
</dbReference>
<dbReference type="InterPro" id="IPR012933">
    <property type="entry name" value="HicA_mRNA_interferase"/>
</dbReference>
<dbReference type="InterPro" id="IPR038570">
    <property type="entry name" value="HicA_sf"/>
</dbReference>
<organism evidence="8 9">
    <name type="scientific">Candidatus Woesebacteria bacterium GW2011_GWA1_37_7</name>
    <dbReference type="NCBI Taxonomy" id="1618545"/>
    <lineage>
        <taxon>Bacteria</taxon>
        <taxon>Candidatus Woeseibacteriota</taxon>
    </lineage>
</organism>
<dbReference type="Proteomes" id="UP000034591">
    <property type="component" value="Unassembled WGS sequence"/>
</dbReference>
<gene>
    <name evidence="8" type="ORF">US53_C0072G0009</name>
</gene>
<dbReference type="GO" id="GO:0004519">
    <property type="term" value="F:endonuclease activity"/>
    <property type="evidence" value="ECO:0007669"/>
    <property type="project" value="UniProtKB-KW"/>
</dbReference>
<evidence type="ECO:0000256" key="2">
    <source>
        <dbReference type="ARBA" id="ARBA00022649"/>
    </source>
</evidence>
<evidence type="ECO:0000256" key="4">
    <source>
        <dbReference type="ARBA" id="ARBA00022759"/>
    </source>
</evidence>
<accession>A0A0G0HB28</accession>
<name>A0A0G0HB28_9BACT</name>
<protein>
    <submittedName>
        <fullName evidence="8">Toxin-antitoxin system, toxin component, HicA family</fullName>
    </submittedName>
</protein>
<sequence length="72" mass="8434">MTRLVPLKPREVEKILLRNRFILNFTKGSHKQFFNPRTNAHATVPFHSKDMALGTLRSIIKQSQLSDNLFKR</sequence>
<dbReference type="GO" id="GO:0003729">
    <property type="term" value="F:mRNA binding"/>
    <property type="evidence" value="ECO:0007669"/>
    <property type="project" value="InterPro"/>
</dbReference>
<comment type="caution">
    <text evidence="8">The sequence shown here is derived from an EMBL/GenBank/DDBJ whole genome shotgun (WGS) entry which is preliminary data.</text>
</comment>
<dbReference type="SUPFAM" id="SSF54786">
    <property type="entry name" value="YcfA/nrd intein domain"/>
    <property type="match status" value="1"/>
</dbReference>
<evidence type="ECO:0000256" key="6">
    <source>
        <dbReference type="ARBA" id="ARBA00022884"/>
    </source>
</evidence>
<reference evidence="8 9" key="1">
    <citation type="journal article" date="2015" name="Nature">
        <title>rRNA introns, odd ribosomes, and small enigmatic genomes across a large radiation of phyla.</title>
        <authorList>
            <person name="Brown C.T."/>
            <person name="Hug L.A."/>
            <person name="Thomas B.C."/>
            <person name="Sharon I."/>
            <person name="Castelle C.J."/>
            <person name="Singh A."/>
            <person name="Wilkins M.J."/>
            <person name="Williams K.H."/>
            <person name="Banfield J.F."/>
        </authorList>
    </citation>
    <scope>NUCLEOTIDE SEQUENCE [LARGE SCALE GENOMIC DNA]</scope>
</reference>
<dbReference type="Pfam" id="PF07927">
    <property type="entry name" value="HicA_toxin"/>
    <property type="match status" value="1"/>
</dbReference>
<evidence type="ECO:0000256" key="3">
    <source>
        <dbReference type="ARBA" id="ARBA00022722"/>
    </source>
</evidence>
<keyword evidence="7" id="KW-0346">Stress response</keyword>
<comment type="similarity">
    <text evidence="1">Belongs to the HicA mRNA interferase family.</text>
</comment>
<evidence type="ECO:0000313" key="9">
    <source>
        <dbReference type="Proteomes" id="UP000034591"/>
    </source>
</evidence>
<evidence type="ECO:0000256" key="7">
    <source>
        <dbReference type="ARBA" id="ARBA00023016"/>
    </source>
</evidence>
<keyword evidence="4" id="KW-0255">Endonuclease</keyword>
<evidence type="ECO:0000256" key="1">
    <source>
        <dbReference type="ARBA" id="ARBA00006620"/>
    </source>
</evidence>
<dbReference type="AlphaFoldDB" id="A0A0G0HB28"/>
<keyword evidence="6" id="KW-0694">RNA-binding</keyword>
<keyword evidence="2" id="KW-1277">Toxin-antitoxin system</keyword>